<evidence type="ECO:0000259" key="2">
    <source>
        <dbReference type="Pfam" id="PF19052"/>
    </source>
</evidence>
<dbReference type="InterPro" id="IPR033237">
    <property type="entry name" value="BRINP"/>
</dbReference>
<keyword evidence="1" id="KW-0325">Glycoprotein</keyword>
<protein>
    <submittedName>
        <fullName evidence="4">BMP/retinoic acid-inducible neural-specific protein 3 DBCCR1-like protein 1</fullName>
    </submittedName>
</protein>
<dbReference type="GO" id="GO:0043025">
    <property type="term" value="C:neuronal cell body"/>
    <property type="evidence" value="ECO:0007669"/>
    <property type="project" value="TreeGrafter"/>
</dbReference>
<dbReference type="InterPro" id="IPR057671">
    <property type="entry name" value="BRINP_C"/>
</dbReference>
<organism evidence="4 5">
    <name type="scientific">Collichthys lucidus</name>
    <name type="common">Big head croaker</name>
    <name type="synonym">Sciaena lucida</name>
    <dbReference type="NCBI Taxonomy" id="240159"/>
    <lineage>
        <taxon>Eukaryota</taxon>
        <taxon>Metazoa</taxon>
        <taxon>Chordata</taxon>
        <taxon>Craniata</taxon>
        <taxon>Vertebrata</taxon>
        <taxon>Euteleostomi</taxon>
        <taxon>Actinopterygii</taxon>
        <taxon>Neopterygii</taxon>
        <taxon>Teleostei</taxon>
        <taxon>Neoteleostei</taxon>
        <taxon>Acanthomorphata</taxon>
        <taxon>Eupercaria</taxon>
        <taxon>Sciaenidae</taxon>
        <taxon>Collichthys</taxon>
    </lineage>
</organism>
<dbReference type="PANTHER" id="PTHR15564">
    <property type="entry name" value="MACPF DOMAIN-CONTAINING PROTEIN"/>
    <property type="match status" value="1"/>
</dbReference>
<accession>A0A4U5UK81</accession>
<dbReference type="PANTHER" id="PTHR15564:SF10">
    <property type="entry name" value="BMP_RETINOIC ACID-INDUCIBLE NEURAL-SPECIFIC PROTEIN 3 ISOFORM X1"/>
    <property type="match status" value="1"/>
</dbReference>
<dbReference type="Proteomes" id="UP000298787">
    <property type="component" value="Chromosome 8"/>
</dbReference>
<dbReference type="InterPro" id="IPR057450">
    <property type="entry name" value="BRINP_EGF"/>
</dbReference>
<proteinExistence type="predicted"/>
<feature type="domain" description="BRINP C-terminal" evidence="2">
    <location>
        <begin position="345"/>
        <end position="777"/>
    </location>
</feature>
<reference evidence="4 5" key="1">
    <citation type="submission" date="2019-01" db="EMBL/GenBank/DDBJ databases">
        <title>Genome Assembly of Collichthys lucidus.</title>
        <authorList>
            <person name="Cai M."/>
            <person name="Xiao S."/>
        </authorList>
    </citation>
    <scope>NUCLEOTIDE SEQUENCE [LARGE SCALE GENOMIC DNA]</scope>
    <source>
        <strain evidence="4">JT15FE1705JMU</strain>
        <tissue evidence="4">Muscle</tissue>
    </source>
</reference>
<keyword evidence="5" id="KW-1185">Reference proteome</keyword>
<dbReference type="AlphaFoldDB" id="A0A4U5UK81"/>
<dbReference type="GO" id="GO:0007399">
    <property type="term" value="P:nervous system development"/>
    <property type="evidence" value="ECO:0007669"/>
    <property type="project" value="TreeGrafter"/>
</dbReference>
<dbReference type="GO" id="GO:0030425">
    <property type="term" value="C:dendrite"/>
    <property type="evidence" value="ECO:0007669"/>
    <property type="project" value="TreeGrafter"/>
</dbReference>
<dbReference type="GO" id="GO:0045930">
    <property type="term" value="P:negative regulation of mitotic cell cycle"/>
    <property type="evidence" value="ECO:0007669"/>
    <property type="project" value="InterPro"/>
</dbReference>
<gene>
    <name evidence="4" type="ORF">D9C73_009277</name>
</gene>
<dbReference type="GO" id="GO:0005737">
    <property type="term" value="C:cytoplasm"/>
    <property type="evidence" value="ECO:0007669"/>
    <property type="project" value="TreeGrafter"/>
</dbReference>
<evidence type="ECO:0000259" key="3">
    <source>
        <dbReference type="Pfam" id="PF25415"/>
    </source>
</evidence>
<evidence type="ECO:0000313" key="4">
    <source>
        <dbReference type="EMBL" id="TKS75193.1"/>
    </source>
</evidence>
<evidence type="ECO:0000256" key="1">
    <source>
        <dbReference type="ARBA" id="ARBA00023180"/>
    </source>
</evidence>
<dbReference type="Pfam" id="PF25415">
    <property type="entry name" value="EGF_BRNP1-3"/>
    <property type="match status" value="1"/>
</dbReference>
<sequence length="777" mass="88635">MDLSMLRVSAGIVMGKHNAESYSRFDRRLITLLLRGSLSQLNFSTTDSQSHSPKYDLHDGGVTETRTGPLGCSNYDNLDSVSSVLVQSPENKIHLQGLQAILPEYLRARFVQAALSYIGCNEEGQFVCRNNDCWCQCAEDYPQCNCPEVDLRAMEVSLLKIRETWNMANQEFEESGQCFPFFECDPPTDGKLDPIVRGVADGQRKQGTIASNPCNWNSSVHRRAVFKAASCKAIREQRRTSQSHYLRRVHHIQVISELIGCSCVSAGKNELHEDSSASIETRFRTNNELKFCLAQTRDNTLTVAEAPGPSSESAVASSCGRRENSGLTPFESVCVQELRVADVQHEFQNFVRRLPTFYALNTSAIQYFWKMEPTAHQRYKQLELSNQQLLSKAQRIANKLFTLSKRPFSYWLNYILSIMYCSENNHIGSYLEETRSCSCPYEHPPCQGVIPCTVGEGTSCASCSYENRSRCATCNQGYMLSQGVCRNEVPDSTDHYIGFETDLQDMELRYLLQKRDNRISIHGIFVSNDVRLNNWFDPSWRKRMLLTLKSNKYKSNHVHMLLGMSLQICLTKNSTLDPMLSVYINPFGGSHSESWIMPIDQNNYPDWERTKLDLPYDCYNWTLTLGNKWKTFFETVHFYLRSRIRGPSSTGNGTVYYEPLEYLEPGRNLGYMKINSIQVYGYSMHFDPEAIQDLILQLDYPYTQGSQDSALLQLLEIRDRVNRLSPPGAQPLDLFSCLLRHRLKLSTTDVARIQAALQTFSAKQPNSMEYETTKLCS</sequence>
<dbReference type="STRING" id="240159.A0A4U5UK81"/>
<dbReference type="GO" id="GO:0071300">
    <property type="term" value="P:cellular response to retinoic acid"/>
    <property type="evidence" value="ECO:0007669"/>
    <property type="project" value="TreeGrafter"/>
</dbReference>
<dbReference type="GO" id="GO:0045666">
    <property type="term" value="P:positive regulation of neuron differentiation"/>
    <property type="evidence" value="ECO:0007669"/>
    <property type="project" value="InterPro"/>
</dbReference>
<evidence type="ECO:0000313" key="5">
    <source>
        <dbReference type="Proteomes" id="UP000298787"/>
    </source>
</evidence>
<dbReference type="EMBL" id="CM014085">
    <property type="protein sequence ID" value="TKS75193.1"/>
    <property type="molecule type" value="Genomic_DNA"/>
</dbReference>
<name>A0A4U5UK81_COLLU</name>
<feature type="domain" description="BRINP EGF" evidence="3">
    <location>
        <begin position="114"/>
        <end position="148"/>
    </location>
</feature>
<dbReference type="Pfam" id="PF19052">
    <property type="entry name" value="BRINP_C"/>
    <property type="match status" value="1"/>
</dbReference>